<dbReference type="EMBL" id="JAPUFD010000009">
    <property type="protein sequence ID" value="MDI1489294.1"/>
    <property type="molecule type" value="Genomic_DNA"/>
</dbReference>
<feature type="transmembrane region" description="Helical" evidence="2">
    <location>
        <begin position="37"/>
        <end position="56"/>
    </location>
</feature>
<name>A0AA43QPF1_9LECA</name>
<gene>
    <name evidence="3" type="ORF">OHK93_008572</name>
</gene>
<comment type="caution">
    <text evidence="3">The sequence shown here is derived from an EMBL/GenBank/DDBJ whole genome shotgun (WGS) entry which is preliminary data.</text>
</comment>
<sequence length="751" mass="83911">MHSKGAFRHGAGRPDVENDSRHSTPGQAWSCSRVKTVWYFLLLVTCIYLAVYPPWWQELDRLFYYRLQEATQAPLLSDMDSDLELVPFALEPLPLGSIKPLGWIKDQLQLMADGLAGSQYEFYDIVKHSTWIGGHSEYSPLNEALPYWLNGLVPLAYSIDNDRLKSHVLDVLGQVLDRQDPDGWLGPEPRGHRDLWARFPLCLGLIQLVEADPIQGARIIPALHRYVARMHTILINGRGFLDFWGTVRYGDMIITLQWLYEKYPQDNAEILLDTMKLLMENGFDWPEYWTESRFIFQDLDTVVPTIGEGSYRYRHSHAVNVGQGLSTGATLYRFAKNESLLEANRRGVEWTFAYHGDAAGSIIGDEREAGLAPNRGSELCTAVETMYSLSYLYQVMGDNAFADRCELAAFNALPVSITGNHWARQYLAVANEPFAWTINGPNPFYNGGAEALVYGLDTNYPCCTVNMPQGLPKFLSASFVRVGSEGVGHALLGPGSVKTDTASGTAIEITCRTKYPFEHSLEYEVQASGPFNLYLRVPAWSLYPSRVSIPEENVSFSLSPDSHTGMMPISLDAGNHTVIYYLEADIRVEPRGNSSISIYHGALLYALDVGQYVESFMTTAHPNITYHRHESLLEVPDEVGKVELSNTKPWNVGIDPSTLIFHSSPSEEDLANPIFDYEAPPTFITGKGCRIDWPLHKGLPAALPELPMGSQKRQCGSEIIDVTLRPYGSLKNHMAELPVVDLRSAKKGSSV</sequence>
<protein>
    <submittedName>
        <fullName evidence="3">Uncharacterized protein</fullName>
    </submittedName>
</protein>
<evidence type="ECO:0000313" key="4">
    <source>
        <dbReference type="Proteomes" id="UP001161017"/>
    </source>
</evidence>
<keyword evidence="2" id="KW-0812">Transmembrane</keyword>
<keyword evidence="4" id="KW-1185">Reference proteome</keyword>
<dbReference type="AlphaFoldDB" id="A0AA43QPF1"/>
<feature type="region of interest" description="Disordered" evidence="1">
    <location>
        <begin position="1"/>
        <end position="27"/>
    </location>
</feature>
<keyword evidence="2" id="KW-1133">Transmembrane helix</keyword>
<feature type="compositionally biased region" description="Basic residues" evidence="1">
    <location>
        <begin position="1"/>
        <end position="11"/>
    </location>
</feature>
<evidence type="ECO:0000256" key="1">
    <source>
        <dbReference type="SAM" id="MobiDB-lite"/>
    </source>
</evidence>
<dbReference type="InterPro" id="IPR008928">
    <property type="entry name" value="6-hairpin_glycosidase_sf"/>
</dbReference>
<accession>A0AA43QPF1</accession>
<reference evidence="3" key="1">
    <citation type="journal article" date="2023" name="Genome Biol. Evol.">
        <title>First Whole Genome Sequence and Flow Cytometry Genome Size Data for the Lichen-Forming Fungus Ramalina farinacea (Ascomycota).</title>
        <authorList>
            <person name="Llewellyn T."/>
            <person name="Mian S."/>
            <person name="Hill R."/>
            <person name="Leitch I.J."/>
            <person name="Gaya E."/>
        </authorList>
    </citation>
    <scope>NUCLEOTIDE SEQUENCE</scope>
    <source>
        <strain evidence="3">LIQ254RAFAR</strain>
    </source>
</reference>
<dbReference type="SUPFAM" id="SSF48208">
    <property type="entry name" value="Six-hairpin glycosidases"/>
    <property type="match status" value="1"/>
</dbReference>
<proteinExistence type="predicted"/>
<feature type="compositionally biased region" description="Basic and acidic residues" evidence="1">
    <location>
        <begin position="12"/>
        <end position="22"/>
    </location>
</feature>
<evidence type="ECO:0000256" key="2">
    <source>
        <dbReference type="SAM" id="Phobius"/>
    </source>
</evidence>
<keyword evidence="2" id="KW-0472">Membrane</keyword>
<organism evidence="3 4">
    <name type="scientific">Ramalina farinacea</name>
    <dbReference type="NCBI Taxonomy" id="258253"/>
    <lineage>
        <taxon>Eukaryota</taxon>
        <taxon>Fungi</taxon>
        <taxon>Dikarya</taxon>
        <taxon>Ascomycota</taxon>
        <taxon>Pezizomycotina</taxon>
        <taxon>Lecanoromycetes</taxon>
        <taxon>OSLEUM clade</taxon>
        <taxon>Lecanoromycetidae</taxon>
        <taxon>Lecanorales</taxon>
        <taxon>Lecanorineae</taxon>
        <taxon>Ramalinaceae</taxon>
        <taxon>Ramalina</taxon>
    </lineage>
</organism>
<evidence type="ECO:0000313" key="3">
    <source>
        <dbReference type="EMBL" id="MDI1489294.1"/>
    </source>
</evidence>
<dbReference type="Proteomes" id="UP001161017">
    <property type="component" value="Unassembled WGS sequence"/>
</dbReference>
<dbReference type="GO" id="GO:0005975">
    <property type="term" value="P:carbohydrate metabolic process"/>
    <property type="evidence" value="ECO:0007669"/>
    <property type="project" value="InterPro"/>
</dbReference>